<evidence type="ECO:0000313" key="2">
    <source>
        <dbReference type="EMBL" id="RKO87220.1"/>
    </source>
</evidence>
<proteinExistence type="predicted"/>
<name>A0A4P9W8V1_9FUNG</name>
<keyword evidence="3" id="KW-1185">Reference proteome</keyword>
<protein>
    <submittedName>
        <fullName evidence="2">Uncharacterized protein</fullName>
    </submittedName>
</protein>
<dbReference type="Proteomes" id="UP000269721">
    <property type="component" value="Unassembled WGS sequence"/>
</dbReference>
<gene>
    <name evidence="2" type="ORF">BDK51DRAFT_42097</name>
</gene>
<dbReference type="EMBL" id="KZ997588">
    <property type="protein sequence ID" value="RKO87220.1"/>
    <property type="molecule type" value="Genomic_DNA"/>
</dbReference>
<sequence length="265" mass="29127">MSISRFSGRLVTRRTPFRNASRNLSPLCVQAIRIQRQTPLSHHKVRMPSTPPCSRAHSSDDHLPQSTSPGDAAKYVELEARLRFKDGKMSLESDRVREGNIGRGEISPMARNCKEAHLSPMKRAAGRSLLWVDGLQKIPAVEDRVGGGKWSPEGRPVESSEEKGIQTNNLRENHPAQLTVAVLVTSSAFGHLSLPRRPRPGQPSRLAAACLPQRSALLFDILPSYHSHQTRQNMSLSRCILAVALFSIGECFARQGGQSSSGTLL</sequence>
<reference evidence="3" key="1">
    <citation type="journal article" date="2018" name="Nat. Microbiol.">
        <title>Leveraging single-cell genomics to expand the fungal tree of life.</title>
        <authorList>
            <person name="Ahrendt S.R."/>
            <person name="Quandt C.A."/>
            <person name="Ciobanu D."/>
            <person name="Clum A."/>
            <person name="Salamov A."/>
            <person name="Andreopoulos B."/>
            <person name="Cheng J.F."/>
            <person name="Woyke T."/>
            <person name="Pelin A."/>
            <person name="Henrissat B."/>
            <person name="Reynolds N.K."/>
            <person name="Benny G.L."/>
            <person name="Smith M.E."/>
            <person name="James T.Y."/>
            <person name="Grigoriev I.V."/>
        </authorList>
    </citation>
    <scope>NUCLEOTIDE SEQUENCE [LARGE SCALE GENOMIC DNA]</scope>
</reference>
<dbReference type="AlphaFoldDB" id="A0A4P9W8V1"/>
<evidence type="ECO:0000313" key="3">
    <source>
        <dbReference type="Proteomes" id="UP000269721"/>
    </source>
</evidence>
<accession>A0A4P9W8V1</accession>
<feature type="region of interest" description="Disordered" evidence="1">
    <location>
        <begin position="39"/>
        <end position="72"/>
    </location>
</feature>
<organism evidence="2 3">
    <name type="scientific">Blyttiomyces helicus</name>
    <dbReference type="NCBI Taxonomy" id="388810"/>
    <lineage>
        <taxon>Eukaryota</taxon>
        <taxon>Fungi</taxon>
        <taxon>Fungi incertae sedis</taxon>
        <taxon>Chytridiomycota</taxon>
        <taxon>Chytridiomycota incertae sedis</taxon>
        <taxon>Chytridiomycetes</taxon>
        <taxon>Chytridiomycetes incertae sedis</taxon>
        <taxon>Blyttiomyces</taxon>
    </lineage>
</organism>
<evidence type="ECO:0000256" key="1">
    <source>
        <dbReference type="SAM" id="MobiDB-lite"/>
    </source>
</evidence>